<dbReference type="Pfam" id="PF13411">
    <property type="entry name" value="MerR_1"/>
    <property type="match status" value="1"/>
</dbReference>
<sequence>MLHRIRPPTMGAVNAREYTIAELAREVGMSPRNIRAHQARGLIARPVRRGRVAYYDFGHRDRLESVKALQRQGFNLAAIEAMLGTGQTRAHNEQLNRLVGRLAEEQPALAFRLERHGITARGDNGTPHVLRPQLLRRALELRKVGLPTLAALHILIAILDRLGAVADDLARMTGGRIRTLTRDPDSARALEPVERIAAGLPDGLAELLNEAFRAAVENLAARPDPVATRRAPVHPTRRAS</sequence>
<dbReference type="InterPro" id="IPR000551">
    <property type="entry name" value="MerR-type_HTH_dom"/>
</dbReference>
<reference evidence="6" key="1">
    <citation type="submission" date="2021-01" db="EMBL/GenBank/DDBJ databases">
        <title>Whole genome shotgun sequence of Virgisporangium aliadipatigenens NBRC 105644.</title>
        <authorList>
            <person name="Komaki H."/>
            <person name="Tamura T."/>
        </authorList>
    </citation>
    <scope>NUCLEOTIDE SEQUENCE</scope>
    <source>
        <strain evidence="6">NBRC 105644</strain>
    </source>
</reference>
<dbReference type="PROSITE" id="PS50937">
    <property type="entry name" value="HTH_MERR_2"/>
    <property type="match status" value="1"/>
</dbReference>
<keyword evidence="3" id="KW-0238">DNA-binding</keyword>
<dbReference type="PANTHER" id="PTHR30204">
    <property type="entry name" value="REDOX-CYCLING DRUG-SENSING TRANSCRIPTIONAL ACTIVATOR SOXR"/>
    <property type="match status" value="1"/>
</dbReference>
<dbReference type="GO" id="GO:0003700">
    <property type="term" value="F:DNA-binding transcription factor activity"/>
    <property type="evidence" value="ECO:0007669"/>
    <property type="project" value="InterPro"/>
</dbReference>
<proteinExistence type="predicted"/>
<protein>
    <recommendedName>
        <fullName evidence="5">HTH merR-type domain-containing protein</fullName>
    </recommendedName>
</protein>
<keyword evidence="7" id="KW-1185">Reference proteome</keyword>
<evidence type="ECO:0000313" key="7">
    <source>
        <dbReference type="Proteomes" id="UP000619260"/>
    </source>
</evidence>
<organism evidence="6 7">
    <name type="scientific">Virgisporangium aliadipatigenens</name>
    <dbReference type="NCBI Taxonomy" id="741659"/>
    <lineage>
        <taxon>Bacteria</taxon>
        <taxon>Bacillati</taxon>
        <taxon>Actinomycetota</taxon>
        <taxon>Actinomycetes</taxon>
        <taxon>Micromonosporales</taxon>
        <taxon>Micromonosporaceae</taxon>
        <taxon>Virgisporangium</taxon>
    </lineage>
</organism>
<accession>A0A8J3YFA6</accession>
<dbReference type="SUPFAM" id="SSF46955">
    <property type="entry name" value="Putative DNA-binding domain"/>
    <property type="match status" value="1"/>
</dbReference>
<evidence type="ECO:0000259" key="5">
    <source>
        <dbReference type="PROSITE" id="PS50937"/>
    </source>
</evidence>
<evidence type="ECO:0000256" key="3">
    <source>
        <dbReference type="ARBA" id="ARBA00023125"/>
    </source>
</evidence>
<feature type="domain" description="HTH merR-type" evidence="5">
    <location>
        <begin position="17"/>
        <end position="85"/>
    </location>
</feature>
<dbReference type="PRINTS" id="PR00040">
    <property type="entry name" value="HTHMERR"/>
</dbReference>
<dbReference type="AlphaFoldDB" id="A0A8J3YFA6"/>
<dbReference type="InterPro" id="IPR047057">
    <property type="entry name" value="MerR_fam"/>
</dbReference>
<dbReference type="Gene3D" id="1.10.1660.10">
    <property type="match status" value="1"/>
</dbReference>
<dbReference type="EMBL" id="BOPF01000001">
    <property type="protein sequence ID" value="GIJ43203.1"/>
    <property type="molecule type" value="Genomic_DNA"/>
</dbReference>
<keyword evidence="1" id="KW-0678">Repressor</keyword>
<keyword evidence="2" id="KW-0805">Transcription regulation</keyword>
<keyword evidence="4" id="KW-0804">Transcription</keyword>
<dbReference type="Proteomes" id="UP000619260">
    <property type="component" value="Unassembled WGS sequence"/>
</dbReference>
<comment type="caution">
    <text evidence="6">The sequence shown here is derived from an EMBL/GenBank/DDBJ whole genome shotgun (WGS) entry which is preliminary data.</text>
</comment>
<evidence type="ECO:0000256" key="4">
    <source>
        <dbReference type="ARBA" id="ARBA00023163"/>
    </source>
</evidence>
<evidence type="ECO:0000313" key="6">
    <source>
        <dbReference type="EMBL" id="GIJ43203.1"/>
    </source>
</evidence>
<dbReference type="SMART" id="SM00422">
    <property type="entry name" value="HTH_MERR"/>
    <property type="match status" value="1"/>
</dbReference>
<dbReference type="PANTHER" id="PTHR30204:SF69">
    <property type="entry name" value="MERR-FAMILY TRANSCRIPTIONAL REGULATOR"/>
    <property type="match status" value="1"/>
</dbReference>
<name>A0A8J3YFA6_9ACTN</name>
<gene>
    <name evidence="6" type="ORF">Val02_00890</name>
</gene>
<dbReference type="GO" id="GO:0003677">
    <property type="term" value="F:DNA binding"/>
    <property type="evidence" value="ECO:0007669"/>
    <property type="project" value="UniProtKB-KW"/>
</dbReference>
<dbReference type="InterPro" id="IPR009061">
    <property type="entry name" value="DNA-bd_dom_put_sf"/>
</dbReference>
<evidence type="ECO:0000256" key="1">
    <source>
        <dbReference type="ARBA" id="ARBA00022491"/>
    </source>
</evidence>
<evidence type="ECO:0000256" key="2">
    <source>
        <dbReference type="ARBA" id="ARBA00023015"/>
    </source>
</evidence>